<keyword evidence="6" id="KW-1133">Transmembrane helix</keyword>
<dbReference type="InterPro" id="IPR013655">
    <property type="entry name" value="PAS_fold_3"/>
</dbReference>
<comment type="catalytic activity">
    <reaction evidence="1">
        <text>ATP + protein L-histidine = ADP + protein N-phospho-L-histidine.</text>
        <dbReference type="EC" id="2.7.13.3"/>
    </reaction>
</comment>
<dbReference type="Pfam" id="PF08447">
    <property type="entry name" value="PAS_3"/>
    <property type="match status" value="1"/>
</dbReference>
<evidence type="ECO:0000259" key="9">
    <source>
        <dbReference type="PROSITE" id="PS50113"/>
    </source>
</evidence>
<dbReference type="RefSeq" id="WP_218283836.1">
    <property type="nucleotide sequence ID" value="NZ_CP078093.1"/>
</dbReference>
<feature type="domain" description="PAS" evidence="8">
    <location>
        <begin position="163"/>
        <end position="220"/>
    </location>
</feature>
<evidence type="ECO:0000256" key="2">
    <source>
        <dbReference type="ARBA" id="ARBA00012438"/>
    </source>
</evidence>
<keyword evidence="6" id="KW-0472">Membrane</keyword>
<dbReference type="InterPro" id="IPR000014">
    <property type="entry name" value="PAS"/>
</dbReference>
<dbReference type="SMART" id="SM00091">
    <property type="entry name" value="PAS"/>
    <property type="match status" value="2"/>
</dbReference>
<evidence type="ECO:0000256" key="4">
    <source>
        <dbReference type="ARBA" id="ARBA00022777"/>
    </source>
</evidence>
<dbReference type="PANTHER" id="PTHR43711">
    <property type="entry name" value="TWO-COMPONENT HISTIDINE KINASE"/>
    <property type="match status" value="1"/>
</dbReference>
<feature type="transmembrane region" description="Helical" evidence="6">
    <location>
        <begin position="28"/>
        <end position="49"/>
    </location>
</feature>
<dbReference type="InterPro" id="IPR005467">
    <property type="entry name" value="His_kinase_dom"/>
</dbReference>
<accession>A0ABX8RHE7</accession>
<keyword evidence="4" id="KW-0418">Kinase</keyword>
<feature type="transmembrane region" description="Helical" evidence="6">
    <location>
        <begin position="118"/>
        <end position="135"/>
    </location>
</feature>
<protein>
    <recommendedName>
        <fullName evidence="2">histidine kinase</fullName>
        <ecNumber evidence="2">2.7.13.3</ecNumber>
    </recommendedName>
</protein>
<reference evidence="10" key="1">
    <citation type="submission" date="2021-07" db="EMBL/GenBank/DDBJ databases">
        <title>Complete genome sequence of Crassaminicella sp. 143-21, isolated from a deep-sea hydrothermal vent.</title>
        <authorList>
            <person name="Li X."/>
        </authorList>
    </citation>
    <scope>NUCLEOTIDE SEQUENCE</scope>
    <source>
        <strain evidence="10">143-21</strain>
    </source>
</reference>
<dbReference type="CDD" id="cd00130">
    <property type="entry name" value="PAS"/>
    <property type="match status" value="2"/>
</dbReference>
<dbReference type="InterPro" id="IPR003661">
    <property type="entry name" value="HisK_dim/P_dom"/>
</dbReference>
<dbReference type="SMART" id="SM00387">
    <property type="entry name" value="HATPase_c"/>
    <property type="match status" value="1"/>
</dbReference>
<keyword evidence="3" id="KW-0808">Transferase</keyword>
<feature type="transmembrane region" description="Helical" evidence="6">
    <location>
        <begin position="56"/>
        <end position="72"/>
    </location>
</feature>
<dbReference type="CDD" id="cd16922">
    <property type="entry name" value="HATPase_EvgS-ArcB-TorS-like"/>
    <property type="match status" value="1"/>
</dbReference>
<name>A0ABX8RHE7_9CLOT</name>
<dbReference type="PROSITE" id="PS50113">
    <property type="entry name" value="PAC"/>
    <property type="match status" value="1"/>
</dbReference>
<keyword evidence="11" id="KW-1185">Reference proteome</keyword>
<evidence type="ECO:0000259" key="7">
    <source>
        <dbReference type="PROSITE" id="PS50109"/>
    </source>
</evidence>
<dbReference type="SMART" id="SM00388">
    <property type="entry name" value="HisKA"/>
    <property type="match status" value="1"/>
</dbReference>
<organism evidence="10 11">
    <name type="scientific">Crassaminicella indica</name>
    <dbReference type="NCBI Taxonomy" id="2855394"/>
    <lineage>
        <taxon>Bacteria</taxon>
        <taxon>Bacillati</taxon>
        <taxon>Bacillota</taxon>
        <taxon>Clostridia</taxon>
        <taxon>Eubacteriales</taxon>
        <taxon>Clostridiaceae</taxon>
        <taxon>Crassaminicella</taxon>
    </lineage>
</organism>
<feature type="domain" description="PAC" evidence="9">
    <location>
        <begin position="224"/>
        <end position="276"/>
    </location>
</feature>
<dbReference type="NCBIfam" id="TIGR00229">
    <property type="entry name" value="sensory_box"/>
    <property type="match status" value="2"/>
</dbReference>
<dbReference type="Pfam" id="PF00989">
    <property type="entry name" value="PAS"/>
    <property type="match status" value="1"/>
</dbReference>
<gene>
    <name evidence="10" type="ORF">KVH43_05465</name>
</gene>
<keyword evidence="6" id="KW-0812">Transmembrane</keyword>
<dbReference type="PROSITE" id="PS50109">
    <property type="entry name" value="HIS_KIN"/>
    <property type="match status" value="1"/>
</dbReference>
<evidence type="ECO:0000256" key="3">
    <source>
        <dbReference type="ARBA" id="ARBA00022679"/>
    </source>
</evidence>
<dbReference type="Proteomes" id="UP000886818">
    <property type="component" value="Chromosome"/>
</dbReference>
<dbReference type="Pfam" id="PF00512">
    <property type="entry name" value="HisKA"/>
    <property type="match status" value="1"/>
</dbReference>
<dbReference type="InterPro" id="IPR003594">
    <property type="entry name" value="HATPase_dom"/>
</dbReference>
<evidence type="ECO:0000313" key="11">
    <source>
        <dbReference type="Proteomes" id="UP000886818"/>
    </source>
</evidence>
<dbReference type="Pfam" id="PF02518">
    <property type="entry name" value="HATPase_c"/>
    <property type="match status" value="1"/>
</dbReference>
<dbReference type="InterPro" id="IPR013767">
    <property type="entry name" value="PAS_fold"/>
</dbReference>
<dbReference type="PANTHER" id="PTHR43711:SF26">
    <property type="entry name" value="SENSOR HISTIDINE KINASE RCSC"/>
    <property type="match status" value="1"/>
</dbReference>
<dbReference type="SMART" id="SM00086">
    <property type="entry name" value="PAC"/>
    <property type="match status" value="2"/>
</dbReference>
<dbReference type="PROSITE" id="PS50112">
    <property type="entry name" value="PAS"/>
    <property type="match status" value="2"/>
</dbReference>
<evidence type="ECO:0000256" key="5">
    <source>
        <dbReference type="ARBA" id="ARBA00023012"/>
    </source>
</evidence>
<evidence type="ECO:0000256" key="6">
    <source>
        <dbReference type="SAM" id="Phobius"/>
    </source>
</evidence>
<proteinExistence type="predicted"/>
<keyword evidence="5" id="KW-0902">Two-component regulatory system</keyword>
<feature type="domain" description="PAS" evidence="8">
    <location>
        <begin position="277"/>
        <end position="347"/>
    </location>
</feature>
<dbReference type="EMBL" id="CP078093">
    <property type="protein sequence ID" value="QXM07150.1"/>
    <property type="molecule type" value="Genomic_DNA"/>
</dbReference>
<feature type="domain" description="Histidine kinase" evidence="7">
    <location>
        <begin position="418"/>
        <end position="634"/>
    </location>
</feature>
<dbReference type="InterPro" id="IPR000700">
    <property type="entry name" value="PAS-assoc_C"/>
</dbReference>
<dbReference type="InterPro" id="IPR050736">
    <property type="entry name" value="Sensor_HK_Regulatory"/>
</dbReference>
<dbReference type="CDD" id="cd00082">
    <property type="entry name" value="HisKA"/>
    <property type="match status" value="1"/>
</dbReference>
<dbReference type="InterPro" id="IPR001610">
    <property type="entry name" value="PAC"/>
</dbReference>
<sequence>MKTIGGQEVYRDNLLKVQYKKNKYNRRIFVKDVSGPILAVIILVFFITLTRLEIRTPNIMGIFAILVVYSMLSGGLKAGYMSFAVSIIYLLYFFMITYKRFQLSKHIEIHKIYFTAQILNNIVLVGATLLAGYFIHKLRTSYIELEKRQLQLRNAENFSHIMILYGSLDGKILKVPSSFCNLMGYSEAELLSMSFKDITHPDDLKDVSIQNKLKSIYHGEHQTVEIEKRYIRKDGQIVWVYVNISMVTEDDGTPLYLLAYIKDITERKCAEEALKESEERYRLLVEYSTDGIAIYQKGKIVFANKAAAKIVGLDDPKEMVGKSILDYLPAEFHEQTLKRIRRVEEERQTAHFIEEKIVRKDNTVIDVEKVAIPFYYKGKAAVQAIGRDVTARKRAEENERLLREAREYDKLRNEFFANISHELRTPLNVILGTLQLLEIYIDNKSLEKYVHIMRQNCNRLLRLVNNLIDITKIDTGFFEIKPKNINIISLIEEITLSVADYIENKGIIFLFDTEVEEKIIACDPDKIERIILNLLSNAIKFTDAGGTIKVSIYDGEESIRISIKDTGIGIPKEECERVFDRFRQVDKTLRRNHEGSGIGLSLVKSLVNLHKGKIYVKSEYGIGSEFIIEFPVQTSPEEKSMPDEHKEWGCIERIHIEFSDIYS</sequence>
<evidence type="ECO:0000256" key="1">
    <source>
        <dbReference type="ARBA" id="ARBA00000085"/>
    </source>
</evidence>
<dbReference type="EC" id="2.7.13.3" evidence="2"/>
<evidence type="ECO:0000259" key="8">
    <source>
        <dbReference type="PROSITE" id="PS50112"/>
    </source>
</evidence>
<evidence type="ECO:0000313" key="10">
    <source>
        <dbReference type="EMBL" id="QXM07150.1"/>
    </source>
</evidence>